<evidence type="ECO:0000256" key="1">
    <source>
        <dbReference type="ARBA" id="ARBA00004141"/>
    </source>
</evidence>
<gene>
    <name evidence="13" type="ORF">HDU87_006966</name>
</gene>
<keyword evidence="2" id="KW-0813">Transport</keyword>
<comment type="caution">
    <text evidence="13">The sequence shown here is derived from an EMBL/GenBank/DDBJ whole genome shotgun (WGS) entry which is preliminary data.</text>
</comment>
<evidence type="ECO:0000259" key="12">
    <source>
        <dbReference type="Pfam" id="PF22776"/>
    </source>
</evidence>
<accession>A0AAD5TK80</accession>
<feature type="domain" description="K+ potassium transporter C-terminal" evidence="12">
    <location>
        <begin position="753"/>
        <end position="903"/>
    </location>
</feature>
<dbReference type="AlphaFoldDB" id="A0AAD5TK80"/>
<evidence type="ECO:0000256" key="7">
    <source>
        <dbReference type="ARBA" id="ARBA00023065"/>
    </source>
</evidence>
<feature type="domain" description="K+ potassium transporter integral membrane" evidence="11">
    <location>
        <begin position="285"/>
        <end position="730"/>
    </location>
</feature>
<feature type="transmembrane region" description="Helical" evidence="10">
    <location>
        <begin position="644"/>
        <end position="666"/>
    </location>
</feature>
<evidence type="ECO:0000256" key="5">
    <source>
        <dbReference type="ARBA" id="ARBA00022958"/>
    </source>
</evidence>
<feature type="compositionally biased region" description="Basic and acidic residues" evidence="9">
    <location>
        <begin position="1"/>
        <end position="10"/>
    </location>
</feature>
<feature type="transmembrane region" description="Helical" evidence="10">
    <location>
        <begin position="414"/>
        <end position="438"/>
    </location>
</feature>
<dbReference type="Pfam" id="PF22776">
    <property type="entry name" value="K_trans_C"/>
    <property type="match status" value="1"/>
</dbReference>
<dbReference type="Proteomes" id="UP001212152">
    <property type="component" value="Unassembled WGS sequence"/>
</dbReference>
<organism evidence="13 14">
    <name type="scientific">Geranomyces variabilis</name>
    <dbReference type="NCBI Taxonomy" id="109894"/>
    <lineage>
        <taxon>Eukaryota</taxon>
        <taxon>Fungi</taxon>
        <taxon>Fungi incertae sedis</taxon>
        <taxon>Chytridiomycota</taxon>
        <taxon>Chytridiomycota incertae sedis</taxon>
        <taxon>Chytridiomycetes</taxon>
        <taxon>Spizellomycetales</taxon>
        <taxon>Powellomycetaceae</taxon>
        <taxon>Geranomyces</taxon>
    </lineage>
</organism>
<reference evidence="13" key="1">
    <citation type="submission" date="2020-05" db="EMBL/GenBank/DDBJ databases">
        <title>Phylogenomic resolution of chytrid fungi.</title>
        <authorList>
            <person name="Stajich J.E."/>
            <person name="Amses K."/>
            <person name="Simmons R."/>
            <person name="Seto K."/>
            <person name="Myers J."/>
            <person name="Bonds A."/>
            <person name="Quandt C.A."/>
            <person name="Barry K."/>
            <person name="Liu P."/>
            <person name="Grigoriev I."/>
            <person name="Longcore J.E."/>
            <person name="James T.Y."/>
        </authorList>
    </citation>
    <scope>NUCLEOTIDE SEQUENCE</scope>
    <source>
        <strain evidence="13">JEL0379</strain>
    </source>
</reference>
<feature type="region of interest" description="Disordered" evidence="9">
    <location>
        <begin position="1"/>
        <end position="144"/>
    </location>
</feature>
<evidence type="ECO:0000256" key="9">
    <source>
        <dbReference type="SAM" id="MobiDB-lite"/>
    </source>
</evidence>
<feature type="compositionally biased region" description="Polar residues" evidence="9">
    <location>
        <begin position="16"/>
        <end position="35"/>
    </location>
</feature>
<dbReference type="InterPro" id="IPR003855">
    <property type="entry name" value="K+_transporter"/>
</dbReference>
<feature type="compositionally biased region" description="Low complexity" evidence="9">
    <location>
        <begin position="203"/>
        <end position="217"/>
    </location>
</feature>
<dbReference type="InterPro" id="IPR053951">
    <property type="entry name" value="K_trans_N"/>
</dbReference>
<dbReference type="Pfam" id="PF02705">
    <property type="entry name" value="K_trans"/>
    <property type="match status" value="1"/>
</dbReference>
<name>A0AAD5TK80_9FUNG</name>
<evidence type="ECO:0000256" key="4">
    <source>
        <dbReference type="ARBA" id="ARBA00022692"/>
    </source>
</evidence>
<evidence type="ECO:0000313" key="13">
    <source>
        <dbReference type="EMBL" id="KAJ3174717.1"/>
    </source>
</evidence>
<feature type="transmembrane region" description="Helical" evidence="10">
    <location>
        <begin position="324"/>
        <end position="345"/>
    </location>
</feature>
<evidence type="ECO:0008006" key="15">
    <source>
        <dbReference type="Google" id="ProtNLM"/>
    </source>
</evidence>
<feature type="transmembrane region" description="Helical" evidence="10">
    <location>
        <begin position="526"/>
        <end position="548"/>
    </location>
</feature>
<dbReference type="PANTHER" id="PTHR30540:SF83">
    <property type="entry name" value="K+ POTASSIUM TRANSPORTER"/>
    <property type="match status" value="1"/>
</dbReference>
<feature type="compositionally biased region" description="Polar residues" evidence="9">
    <location>
        <begin position="116"/>
        <end position="130"/>
    </location>
</feature>
<evidence type="ECO:0000256" key="2">
    <source>
        <dbReference type="ARBA" id="ARBA00022448"/>
    </source>
</evidence>
<keyword evidence="7" id="KW-0406">Ion transport</keyword>
<keyword evidence="5" id="KW-0630">Potassium</keyword>
<keyword evidence="6 10" id="KW-1133">Transmembrane helix</keyword>
<keyword evidence="4 10" id="KW-0812">Transmembrane</keyword>
<dbReference type="PANTHER" id="PTHR30540">
    <property type="entry name" value="OSMOTIC STRESS POTASSIUM TRANSPORTER"/>
    <property type="match status" value="1"/>
</dbReference>
<comment type="subcellular location">
    <subcellularLocation>
        <location evidence="1">Membrane</location>
        <topology evidence="1">Multi-pass membrane protein</topology>
    </subcellularLocation>
</comment>
<feature type="compositionally biased region" description="Polar residues" evidence="9">
    <location>
        <begin position="72"/>
        <end position="91"/>
    </location>
</feature>
<feature type="transmembrane region" description="Helical" evidence="10">
    <location>
        <begin position="493"/>
        <end position="514"/>
    </location>
</feature>
<dbReference type="EMBL" id="JADGJQ010000061">
    <property type="protein sequence ID" value="KAJ3174717.1"/>
    <property type="molecule type" value="Genomic_DNA"/>
</dbReference>
<evidence type="ECO:0000256" key="10">
    <source>
        <dbReference type="SAM" id="Phobius"/>
    </source>
</evidence>
<evidence type="ECO:0000313" key="14">
    <source>
        <dbReference type="Proteomes" id="UP001212152"/>
    </source>
</evidence>
<evidence type="ECO:0000259" key="11">
    <source>
        <dbReference type="Pfam" id="PF02705"/>
    </source>
</evidence>
<feature type="transmembrane region" description="Helical" evidence="10">
    <location>
        <begin position="386"/>
        <end position="408"/>
    </location>
</feature>
<feature type="transmembrane region" description="Helical" evidence="10">
    <location>
        <begin position="568"/>
        <end position="593"/>
    </location>
</feature>
<keyword evidence="14" id="KW-1185">Reference proteome</keyword>
<feature type="transmembrane region" description="Helical" evidence="10">
    <location>
        <begin position="678"/>
        <end position="698"/>
    </location>
</feature>
<feature type="transmembrane region" description="Helical" evidence="10">
    <location>
        <begin position="704"/>
        <end position="722"/>
    </location>
</feature>
<proteinExistence type="predicted"/>
<protein>
    <recommendedName>
        <fullName evidence="15">Potassium transporter</fullName>
    </recommendedName>
</protein>
<dbReference type="GO" id="GO:0015079">
    <property type="term" value="F:potassium ion transmembrane transporter activity"/>
    <property type="evidence" value="ECO:0007669"/>
    <property type="project" value="InterPro"/>
</dbReference>
<evidence type="ECO:0000256" key="8">
    <source>
        <dbReference type="ARBA" id="ARBA00023136"/>
    </source>
</evidence>
<evidence type="ECO:0000256" key="6">
    <source>
        <dbReference type="ARBA" id="ARBA00022989"/>
    </source>
</evidence>
<sequence>MSASDIRDISDDVESGRNTPSRAGSDSSVAASSPAGQRPPRKADMTLEKLLPTSDDDLESGDSRGSEWKAVSTLSPSSGSRRGTKKLSGSRSGLEAASKAETNTEGAFTTAGERLSVTQKPTGTRRSSVSWAGHDAVPPTTLDAVPPTILATTEEIASPPAIAIPGFPASEAASKANNAGPAKSSNLAVETGANILRTAVSTTPTTAHPTHPNGTTAKLKPPAPMTPSVPVNPFNASMKTRKRRQSIAQAGERRMSLGVALCIPPSSRIGSTNMSVRQLLKLCSGALGIVYGEISVSPLYVLKTIFNKTQNGDGTTVPYKEEEIMGAISVLFWIVTLVCCVKYMWLVLKADKTGEGGTWALMSLLPLDDHVSPLHKYKAAMFTTGLLAASFLVGDVVISPSITVLSAFEGVASYAAGSFTESMSIGCTCIVLFIIFNVQRFGTAKTQKVAGPLAILWFLSIAMIGLYNIAQYPKILASFSPHYVGYYIKADPLQAFTVLGHIVLSVAGVEAMYTDLGHFSTKPIRVSFMGVVYPAIVLNYFGQAAHLVGHPDAASNPFFESVPVAVQWPVLVLATCAAIMAAQGGISGCFSLIDQSMSLGVFPDCKVTHPNPEHGAEVYIPLVNNLLLAGTIALACIFRNSESLANTAGICVAGSMTVTSFLYILVMHYQWDLPKWKTILFASLFVPLDLLLFASTLLKVSSNGWVSLAIAACLFAVMYTWTTTTREINDWLRDRLLLMTDLRHHVKAITRTPGTVVYVSNTDEDVPNVLSVCAGRLGSLPTNIVCMTAVAQQAPFVADDEKIVFRTIDAVSGIYRLVISYGYAERTIDVVAAMTRAKKRGLRIQPGEEVNFIVGQEIVLSGSQATWFRRARRSFYHLIVRNTQTRVDYYNLPHVHTLEMRIHMGAPR</sequence>
<keyword evidence="8 10" id="KW-0472">Membrane</keyword>
<dbReference type="InterPro" id="IPR053952">
    <property type="entry name" value="K_trans_C"/>
</dbReference>
<keyword evidence="3" id="KW-0633">Potassium transport</keyword>
<feature type="region of interest" description="Disordered" evidence="9">
    <location>
        <begin position="203"/>
        <end position="225"/>
    </location>
</feature>
<evidence type="ECO:0000256" key="3">
    <source>
        <dbReference type="ARBA" id="ARBA00022538"/>
    </source>
</evidence>
<dbReference type="GO" id="GO:0016020">
    <property type="term" value="C:membrane"/>
    <property type="evidence" value="ECO:0007669"/>
    <property type="project" value="UniProtKB-SubCell"/>
</dbReference>
<feature type="transmembrane region" description="Helical" evidence="10">
    <location>
        <begin position="450"/>
        <end position="470"/>
    </location>
</feature>